<organism evidence="1 2">
    <name type="scientific">Sistotremastrum niveocremeum HHB9708</name>
    <dbReference type="NCBI Taxonomy" id="1314777"/>
    <lineage>
        <taxon>Eukaryota</taxon>
        <taxon>Fungi</taxon>
        <taxon>Dikarya</taxon>
        <taxon>Basidiomycota</taxon>
        <taxon>Agaricomycotina</taxon>
        <taxon>Agaricomycetes</taxon>
        <taxon>Sistotremastrales</taxon>
        <taxon>Sistotremastraceae</taxon>
        <taxon>Sertulicium</taxon>
        <taxon>Sertulicium niveocremeum</taxon>
    </lineage>
</organism>
<dbReference type="AlphaFoldDB" id="A0A164SDF9"/>
<name>A0A164SDF9_9AGAM</name>
<gene>
    <name evidence="1" type="ORF">SISNIDRAFT_456629</name>
</gene>
<sequence length="126" mass="14003">VWRLTNFGAAVWPDAHRLLADGAMAYQLESAQRFDGADIAKLLLILSGANMRIEHKVLGLRLANPIVLHSVYYSAGFKSKRATSTFSMVRRYQSATTRLRRILIGWPPTSISVSLHVVGFAGQYTL</sequence>
<proteinExistence type="predicted"/>
<evidence type="ECO:0000313" key="2">
    <source>
        <dbReference type="Proteomes" id="UP000076722"/>
    </source>
</evidence>
<accession>A0A164SDF9</accession>
<keyword evidence="2" id="KW-1185">Reference proteome</keyword>
<evidence type="ECO:0000313" key="1">
    <source>
        <dbReference type="EMBL" id="KZS91370.1"/>
    </source>
</evidence>
<dbReference type="EMBL" id="KV419415">
    <property type="protein sequence ID" value="KZS91370.1"/>
    <property type="molecule type" value="Genomic_DNA"/>
</dbReference>
<feature type="non-terminal residue" evidence="1">
    <location>
        <position position="1"/>
    </location>
</feature>
<reference evidence="1 2" key="1">
    <citation type="journal article" date="2016" name="Mol. Biol. Evol.">
        <title>Comparative Genomics of Early-Diverging Mushroom-Forming Fungi Provides Insights into the Origins of Lignocellulose Decay Capabilities.</title>
        <authorList>
            <person name="Nagy L.G."/>
            <person name="Riley R."/>
            <person name="Tritt A."/>
            <person name="Adam C."/>
            <person name="Daum C."/>
            <person name="Floudas D."/>
            <person name="Sun H."/>
            <person name="Yadav J.S."/>
            <person name="Pangilinan J."/>
            <person name="Larsson K.H."/>
            <person name="Matsuura K."/>
            <person name="Barry K."/>
            <person name="Labutti K."/>
            <person name="Kuo R."/>
            <person name="Ohm R.A."/>
            <person name="Bhattacharya S.S."/>
            <person name="Shirouzu T."/>
            <person name="Yoshinaga Y."/>
            <person name="Martin F.M."/>
            <person name="Grigoriev I.V."/>
            <person name="Hibbett D.S."/>
        </authorList>
    </citation>
    <scope>NUCLEOTIDE SEQUENCE [LARGE SCALE GENOMIC DNA]</scope>
    <source>
        <strain evidence="1 2">HHB9708</strain>
    </source>
</reference>
<dbReference type="Proteomes" id="UP000076722">
    <property type="component" value="Unassembled WGS sequence"/>
</dbReference>
<protein>
    <submittedName>
        <fullName evidence="1">Uncharacterized protein</fullName>
    </submittedName>
</protein>